<proteinExistence type="predicted"/>
<dbReference type="PANTHER" id="PTHR10826">
    <property type="entry name" value="COMPLEMENT COMPONENT 1"/>
    <property type="match status" value="1"/>
</dbReference>
<name>A0A9Q1KVZ3_9CARY</name>
<dbReference type="Pfam" id="PF02330">
    <property type="entry name" value="MAM33"/>
    <property type="match status" value="1"/>
</dbReference>
<gene>
    <name evidence="1" type="ORF">Cgig2_001482</name>
</gene>
<comment type="caution">
    <text evidence="1">The sequence shown here is derived from an EMBL/GenBank/DDBJ whole genome shotgun (WGS) entry which is preliminary data.</text>
</comment>
<evidence type="ECO:0000313" key="1">
    <source>
        <dbReference type="EMBL" id="KAJ8449826.1"/>
    </source>
</evidence>
<dbReference type="EMBL" id="JAKOGI010000019">
    <property type="protein sequence ID" value="KAJ8449826.1"/>
    <property type="molecule type" value="Genomic_DNA"/>
</dbReference>
<dbReference type="GO" id="GO:0005759">
    <property type="term" value="C:mitochondrial matrix"/>
    <property type="evidence" value="ECO:0007669"/>
    <property type="project" value="InterPro"/>
</dbReference>
<dbReference type="Gene3D" id="3.10.280.10">
    <property type="entry name" value="Mitochondrial glycoprotein"/>
    <property type="match status" value="1"/>
</dbReference>
<evidence type="ECO:0008006" key="3">
    <source>
        <dbReference type="Google" id="ProtNLM"/>
    </source>
</evidence>
<sequence>MHRRKKLLELMRNGRQAVTAKTSDLVKVLQSEITHELSIPRFQTYLLMLMQNDQSGSPGDFTLEWDAPHSEDIVLRKKCETGEELAVSALLGSAYSLSMTYPWNVEMKVCVKKPGLASLLQFDCNVYMRNDSTSEYYCHITSARYLQSSSSTGPRYYTGPSFRDLDPDLRTAFDEYLKTRLGGSLLKFLIEYMHRKEQNQYVNWLQKLQEMVSNGESSSPS</sequence>
<dbReference type="InterPro" id="IPR036561">
    <property type="entry name" value="MAM33_sf"/>
</dbReference>
<dbReference type="Proteomes" id="UP001153076">
    <property type="component" value="Unassembled WGS sequence"/>
</dbReference>
<dbReference type="OrthoDB" id="278212at2759"/>
<dbReference type="AlphaFoldDB" id="A0A9Q1KVZ3"/>
<dbReference type="InterPro" id="IPR003428">
    <property type="entry name" value="MAM33"/>
</dbReference>
<reference evidence="1" key="1">
    <citation type="submission" date="2022-04" db="EMBL/GenBank/DDBJ databases">
        <title>Carnegiea gigantea Genome sequencing and assembly v2.</title>
        <authorList>
            <person name="Copetti D."/>
            <person name="Sanderson M.J."/>
            <person name="Burquez A."/>
            <person name="Wojciechowski M.F."/>
        </authorList>
    </citation>
    <scope>NUCLEOTIDE SEQUENCE</scope>
    <source>
        <strain evidence="1">SGP5-SGP5p</strain>
        <tissue evidence="1">Aerial part</tissue>
    </source>
</reference>
<accession>A0A9Q1KVZ3</accession>
<keyword evidence="2" id="KW-1185">Reference proteome</keyword>
<dbReference type="SUPFAM" id="SSF54529">
    <property type="entry name" value="Mitochondrial glycoprotein MAM33-like"/>
    <property type="match status" value="1"/>
</dbReference>
<dbReference type="PANTHER" id="PTHR10826:SF1">
    <property type="entry name" value="COMPLEMENT COMPONENT 1 Q SUBCOMPONENT-BINDING PROTEIN, MITOCHONDRIAL"/>
    <property type="match status" value="1"/>
</dbReference>
<organism evidence="1 2">
    <name type="scientific">Carnegiea gigantea</name>
    <dbReference type="NCBI Taxonomy" id="171969"/>
    <lineage>
        <taxon>Eukaryota</taxon>
        <taxon>Viridiplantae</taxon>
        <taxon>Streptophyta</taxon>
        <taxon>Embryophyta</taxon>
        <taxon>Tracheophyta</taxon>
        <taxon>Spermatophyta</taxon>
        <taxon>Magnoliopsida</taxon>
        <taxon>eudicotyledons</taxon>
        <taxon>Gunneridae</taxon>
        <taxon>Pentapetalae</taxon>
        <taxon>Caryophyllales</taxon>
        <taxon>Cactineae</taxon>
        <taxon>Cactaceae</taxon>
        <taxon>Cactoideae</taxon>
        <taxon>Echinocereeae</taxon>
        <taxon>Carnegiea</taxon>
    </lineage>
</organism>
<evidence type="ECO:0000313" key="2">
    <source>
        <dbReference type="Proteomes" id="UP001153076"/>
    </source>
</evidence>
<protein>
    <recommendedName>
        <fullName evidence="3">Mitochondrial glycoprotein</fullName>
    </recommendedName>
</protein>